<proteinExistence type="predicted"/>
<evidence type="ECO:0000256" key="2">
    <source>
        <dbReference type="SAM" id="Phobius"/>
    </source>
</evidence>
<organism evidence="3 4">
    <name type="scientific">Austropuccinia psidii MF-1</name>
    <dbReference type="NCBI Taxonomy" id="1389203"/>
    <lineage>
        <taxon>Eukaryota</taxon>
        <taxon>Fungi</taxon>
        <taxon>Dikarya</taxon>
        <taxon>Basidiomycota</taxon>
        <taxon>Pucciniomycotina</taxon>
        <taxon>Pucciniomycetes</taxon>
        <taxon>Pucciniales</taxon>
        <taxon>Sphaerophragmiaceae</taxon>
        <taxon>Austropuccinia</taxon>
    </lineage>
</organism>
<feature type="region of interest" description="Disordered" evidence="1">
    <location>
        <begin position="66"/>
        <end position="89"/>
    </location>
</feature>
<dbReference type="AlphaFoldDB" id="A0A9Q3FZ67"/>
<evidence type="ECO:0000313" key="3">
    <source>
        <dbReference type="EMBL" id="MBW0546665.1"/>
    </source>
</evidence>
<name>A0A9Q3FZ67_9BASI</name>
<keyword evidence="2" id="KW-1133">Transmembrane helix</keyword>
<accession>A0A9Q3FZ67</accession>
<evidence type="ECO:0000256" key="1">
    <source>
        <dbReference type="SAM" id="MobiDB-lite"/>
    </source>
</evidence>
<comment type="caution">
    <text evidence="3">The sequence shown here is derived from an EMBL/GenBank/DDBJ whole genome shotgun (WGS) entry which is preliminary data.</text>
</comment>
<dbReference type="Proteomes" id="UP000765509">
    <property type="component" value="Unassembled WGS sequence"/>
</dbReference>
<keyword evidence="2" id="KW-0472">Membrane</keyword>
<keyword evidence="2" id="KW-0812">Transmembrane</keyword>
<dbReference type="EMBL" id="AVOT02051660">
    <property type="protein sequence ID" value="MBW0546665.1"/>
    <property type="molecule type" value="Genomic_DNA"/>
</dbReference>
<evidence type="ECO:0000313" key="4">
    <source>
        <dbReference type="Proteomes" id="UP000765509"/>
    </source>
</evidence>
<sequence>MFCKLVLGGPRPNWGLWWFLAILGVMVIVAKVWLRWAQLWFWTHLALRASSLPPFGLYGLGQNGPDWPTGHRGPRPPNESGWPKDDGYG</sequence>
<gene>
    <name evidence="3" type="ORF">O181_086380</name>
</gene>
<protein>
    <submittedName>
        <fullName evidence="3">Uncharacterized protein</fullName>
    </submittedName>
</protein>
<keyword evidence="4" id="KW-1185">Reference proteome</keyword>
<feature type="transmembrane region" description="Helical" evidence="2">
    <location>
        <begin position="15"/>
        <end position="34"/>
    </location>
</feature>
<reference evidence="3" key="1">
    <citation type="submission" date="2021-03" db="EMBL/GenBank/DDBJ databases">
        <title>Draft genome sequence of rust myrtle Austropuccinia psidii MF-1, a brazilian biotype.</title>
        <authorList>
            <person name="Quecine M.C."/>
            <person name="Pachon D.M.R."/>
            <person name="Bonatelli M.L."/>
            <person name="Correr F.H."/>
            <person name="Franceschini L.M."/>
            <person name="Leite T.F."/>
            <person name="Margarido G.R.A."/>
            <person name="Almeida C.A."/>
            <person name="Ferrarezi J.A."/>
            <person name="Labate C.A."/>
        </authorList>
    </citation>
    <scope>NUCLEOTIDE SEQUENCE</scope>
    <source>
        <strain evidence="3">MF-1</strain>
    </source>
</reference>